<organism evidence="8 9">
    <name type="scientific">Exidia glandulosa HHB12029</name>
    <dbReference type="NCBI Taxonomy" id="1314781"/>
    <lineage>
        <taxon>Eukaryota</taxon>
        <taxon>Fungi</taxon>
        <taxon>Dikarya</taxon>
        <taxon>Basidiomycota</taxon>
        <taxon>Agaricomycotina</taxon>
        <taxon>Agaricomycetes</taxon>
        <taxon>Auriculariales</taxon>
        <taxon>Exidiaceae</taxon>
        <taxon>Exidia</taxon>
    </lineage>
</organism>
<evidence type="ECO:0000256" key="5">
    <source>
        <dbReference type="ARBA" id="ARBA00023136"/>
    </source>
</evidence>
<evidence type="ECO:0000313" key="8">
    <source>
        <dbReference type="EMBL" id="KZW03218.1"/>
    </source>
</evidence>
<evidence type="ECO:0000256" key="3">
    <source>
        <dbReference type="ARBA" id="ARBA00022729"/>
    </source>
</evidence>
<dbReference type="OrthoDB" id="29460at2759"/>
<evidence type="ECO:0000256" key="4">
    <source>
        <dbReference type="ARBA" id="ARBA00022989"/>
    </source>
</evidence>
<keyword evidence="4" id="KW-1133">Transmembrane helix</keyword>
<sequence length="283" mass="31226">MALRAVLAATLLCFASLPTAVHANESPPTIGGKSCKFNLHGLHFDLCKMIANSRTRWRMVESTPPTETIMEYSFMFSKPLAFNESMSKARQCPEGTYICLRKWNRLIGPKDTLRLIEVVPIASSTYIPKDDPGEGEASVLESHDHLNVTISLGDRWTSDKHPPIIIQFHGGMYANRAQSATLAVFCDEEVEGITTTTATGGYEKWGWHLFTSRSKYACPTNGWSSHHHHEAKPNPTIPGKPGEAPDPHERLHDGGTTSKPVMFWIGSMLVPDDQCDSSAAASY</sequence>
<feature type="chain" id="PRO_5007864649" evidence="7">
    <location>
        <begin position="24"/>
        <end position="283"/>
    </location>
</feature>
<feature type="region of interest" description="Disordered" evidence="6">
    <location>
        <begin position="221"/>
        <end position="256"/>
    </location>
</feature>
<gene>
    <name evidence="8" type="ORF">EXIGLDRAFT_242934</name>
</gene>
<protein>
    <submittedName>
        <fullName evidence="8">Uncharacterized protein</fullName>
    </submittedName>
</protein>
<evidence type="ECO:0000256" key="7">
    <source>
        <dbReference type="SAM" id="SignalP"/>
    </source>
</evidence>
<feature type="signal peptide" evidence="7">
    <location>
        <begin position="1"/>
        <end position="23"/>
    </location>
</feature>
<name>A0A165Q813_EXIGL</name>
<reference evidence="8 9" key="1">
    <citation type="journal article" date="2016" name="Mol. Biol. Evol.">
        <title>Comparative Genomics of Early-Diverging Mushroom-Forming Fungi Provides Insights into the Origins of Lignocellulose Decay Capabilities.</title>
        <authorList>
            <person name="Nagy L.G."/>
            <person name="Riley R."/>
            <person name="Tritt A."/>
            <person name="Adam C."/>
            <person name="Daum C."/>
            <person name="Floudas D."/>
            <person name="Sun H."/>
            <person name="Yadav J.S."/>
            <person name="Pangilinan J."/>
            <person name="Larsson K.H."/>
            <person name="Matsuura K."/>
            <person name="Barry K."/>
            <person name="Labutti K."/>
            <person name="Kuo R."/>
            <person name="Ohm R.A."/>
            <person name="Bhattacharya S.S."/>
            <person name="Shirouzu T."/>
            <person name="Yoshinaga Y."/>
            <person name="Martin F.M."/>
            <person name="Grigoriev I.V."/>
            <person name="Hibbett D.S."/>
        </authorList>
    </citation>
    <scope>NUCLEOTIDE SEQUENCE [LARGE SCALE GENOMIC DNA]</scope>
    <source>
        <strain evidence="8 9">HHB12029</strain>
    </source>
</reference>
<dbReference type="GO" id="GO:0016020">
    <property type="term" value="C:membrane"/>
    <property type="evidence" value="ECO:0007669"/>
    <property type="project" value="UniProtKB-SubCell"/>
</dbReference>
<dbReference type="InParanoid" id="A0A165Q813"/>
<accession>A0A165Q813</accession>
<dbReference type="Gene3D" id="2.70.130.10">
    <property type="entry name" value="Mannose-6-phosphate receptor binding domain"/>
    <property type="match status" value="1"/>
</dbReference>
<evidence type="ECO:0000313" key="9">
    <source>
        <dbReference type="Proteomes" id="UP000077266"/>
    </source>
</evidence>
<keyword evidence="5" id="KW-0472">Membrane</keyword>
<evidence type="ECO:0000256" key="6">
    <source>
        <dbReference type="SAM" id="MobiDB-lite"/>
    </source>
</evidence>
<dbReference type="InterPro" id="IPR018939">
    <property type="entry name" value="Autophagy-rel_prot_27"/>
</dbReference>
<feature type="compositionally biased region" description="Basic and acidic residues" evidence="6">
    <location>
        <begin position="243"/>
        <end position="253"/>
    </location>
</feature>
<keyword evidence="9" id="KW-1185">Reference proteome</keyword>
<keyword evidence="3 7" id="KW-0732">Signal</keyword>
<evidence type="ECO:0000256" key="1">
    <source>
        <dbReference type="ARBA" id="ARBA00004167"/>
    </source>
</evidence>
<evidence type="ECO:0000256" key="2">
    <source>
        <dbReference type="ARBA" id="ARBA00022692"/>
    </source>
</evidence>
<proteinExistence type="predicted"/>
<comment type="subcellular location">
    <subcellularLocation>
        <location evidence="1">Membrane</location>
        <topology evidence="1">Single-pass membrane protein</topology>
    </subcellularLocation>
</comment>
<keyword evidence="2" id="KW-0812">Transmembrane</keyword>
<dbReference type="Proteomes" id="UP000077266">
    <property type="component" value="Unassembled WGS sequence"/>
</dbReference>
<dbReference type="InterPro" id="IPR009011">
    <property type="entry name" value="Man6P_isomerase_rcpt-bd_dom_sf"/>
</dbReference>
<dbReference type="EMBL" id="KV425884">
    <property type="protein sequence ID" value="KZW03218.1"/>
    <property type="molecule type" value="Genomic_DNA"/>
</dbReference>
<dbReference type="Pfam" id="PF09451">
    <property type="entry name" value="ATG27"/>
    <property type="match status" value="1"/>
</dbReference>
<dbReference type="AlphaFoldDB" id="A0A165Q813"/>